<dbReference type="GO" id="GO:0006529">
    <property type="term" value="P:asparagine biosynthetic process"/>
    <property type="evidence" value="ECO:0007669"/>
    <property type="project" value="UniProtKB-KW"/>
</dbReference>
<dbReference type="Gene3D" id="3.40.50.620">
    <property type="entry name" value="HUPs"/>
    <property type="match status" value="1"/>
</dbReference>
<dbReference type="SUPFAM" id="SSF52402">
    <property type="entry name" value="Adenine nucleotide alpha hydrolases-like"/>
    <property type="match status" value="1"/>
</dbReference>
<dbReference type="GO" id="GO:0005829">
    <property type="term" value="C:cytosol"/>
    <property type="evidence" value="ECO:0007669"/>
    <property type="project" value="TreeGrafter"/>
</dbReference>
<sequence length="640" mass="72304">MCGFSGFYHSAATYDRLDVLKAMTGCLAHRGPDGESHWLDETGISLGHRRLAILDLSDNGRQPMHSHSGRLTIIFNGECYNYQKIRAELDAVSPRQWRGQSDTEVIVEAIDYWGLDITLKKIIGMFAIAVWDHHKRELILARDRMGEKPLYFGWSKGALLFGSELKALKAHPCFEGGLNAEAVDQMIRYGYVPSHMSIYQAITKLTPGTYLRFAQADLKANRIPQEHFYWQLSKVATQSSHQRSDQEVVDGLEALLTDAIGQQMVADVPLGAFLSGGVDSSTIVALMQKQSARPVQTFSIGFNEAGFNEAEYAKAVAQHLKTDHTELYVTNQDALNVIPNLPSIYCEPFADSSQIPTYLVARLARQKVTVSLSGDAGDELFAGYNRYLLVEKIWNSIRWLPQPLRQLLAQILKMMPVHGLNRLSQASPKFPSQLGDKLQKAAEILPLDHFAIYNSLTSHWKSKDLVTHTSNGRAPFSSSIGQSKGVPSFTEQMMYLDALSYLPDDILVKVDRAAMANGLETRVPLLDHRVVEYAWSLPLSQKLRQGQTKWPLRQVLYRHVPKEMIERPKQGFGIPLDQWLRGSLKEWASDLLSPESLNQSDYLNADFVQTKWQEHLSGGRNWQYGLWNILMFQAWLRENN</sequence>
<dbReference type="Gene3D" id="3.60.20.10">
    <property type="entry name" value="Glutamine Phosphoribosylpyrophosphate, subunit 1, domain 1"/>
    <property type="match status" value="1"/>
</dbReference>
<proteinExistence type="inferred from homology"/>
<dbReference type="STRING" id="91604.ID47_10790"/>
<keyword evidence="13" id="KW-1185">Reference proteome</keyword>
<keyword evidence="8" id="KW-0028">Amino-acid biosynthesis</keyword>
<dbReference type="InterPro" id="IPR051786">
    <property type="entry name" value="ASN_synthetase/amidase"/>
</dbReference>
<evidence type="ECO:0000256" key="4">
    <source>
        <dbReference type="ARBA" id="ARBA00022741"/>
    </source>
</evidence>
<name>A0A077AVB8_9PROT</name>
<evidence type="ECO:0000313" key="12">
    <source>
        <dbReference type="EMBL" id="AIK97107.1"/>
    </source>
</evidence>
<dbReference type="Pfam" id="PF13522">
    <property type="entry name" value="GATase_6"/>
    <property type="match status" value="1"/>
</dbReference>
<keyword evidence="8" id="KW-0061">Asparagine biosynthesis</keyword>
<dbReference type="GO" id="GO:0004066">
    <property type="term" value="F:asparagine synthase (glutamine-hydrolyzing) activity"/>
    <property type="evidence" value="ECO:0007669"/>
    <property type="project" value="UniProtKB-EC"/>
</dbReference>
<reference evidence="12 13" key="1">
    <citation type="submission" date="2014-07" db="EMBL/GenBank/DDBJ databases">
        <title>Comparative genomic insights into amoeba endosymbionts belonging to the families of Holosporaceae and Candidatus Midichloriaceae within Rickettsiales.</title>
        <authorList>
            <person name="Wang Z."/>
            <person name="Wu M."/>
        </authorList>
    </citation>
    <scope>NUCLEOTIDE SEQUENCE [LARGE SCALE GENOMIC DNA]</scope>
    <source>
        <strain evidence="12">PRA3</strain>
    </source>
</reference>
<dbReference type="KEGG" id="paca:ID47_10790"/>
<dbReference type="CDD" id="cd00712">
    <property type="entry name" value="AsnB"/>
    <property type="match status" value="1"/>
</dbReference>
<organism evidence="12 13">
    <name type="scientific">Candidatus Odyssella acanthamoebae</name>
    <dbReference type="NCBI Taxonomy" id="91604"/>
    <lineage>
        <taxon>Bacteria</taxon>
        <taxon>Pseudomonadati</taxon>
        <taxon>Pseudomonadota</taxon>
        <taxon>Alphaproteobacteria</taxon>
        <taxon>Holosporales</taxon>
        <taxon>Candidatus Paracaedibacteraceae</taxon>
        <taxon>Candidatus Odyssella</taxon>
    </lineage>
</organism>
<keyword evidence="4 9" id="KW-0547">Nucleotide-binding</keyword>
<comment type="pathway">
    <text evidence="1">Amino-acid biosynthesis; L-asparagine biosynthesis; L-asparagine from L-aspartate (L-Gln route): step 1/1.</text>
</comment>
<gene>
    <name evidence="12" type="ORF">ID47_10790</name>
</gene>
<feature type="binding site" evidence="9">
    <location>
        <position position="102"/>
    </location>
    <ligand>
        <name>L-glutamine</name>
        <dbReference type="ChEBI" id="CHEBI:58359"/>
    </ligand>
</feature>
<dbReference type="InterPro" id="IPR017932">
    <property type="entry name" value="GATase_2_dom"/>
</dbReference>
<evidence type="ECO:0000256" key="10">
    <source>
        <dbReference type="PIRSR" id="PIRSR001589-3"/>
    </source>
</evidence>
<dbReference type="Proteomes" id="UP000028926">
    <property type="component" value="Chromosome"/>
</dbReference>
<dbReference type="NCBIfam" id="TIGR01536">
    <property type="entry name" value="asn_synth_AEB"/>
    <property type="match status" value="1"/>
</dbReference>
<dbReference type="InterPro" id="IPR014729">
    <property type="entry name" value="Rossmann-like_a/b/a_fold"/>
</dbReference>
<evidence type="ECO:0000256" key="1">
    <source>
        <dbReference type="ARBA" id="ARBA00005187"/>
    </source>
</evidence>
<dbReference type="CDD" id="cd01991">
    <property type="entry name" value="Asn_synthase_B_C"/>
    <property type="match status" value="1"/>
</dbReference>
<dbReference type="InterPro" id="IPR001962">
    <property type="entry name" value="Asn_synthase"/>
</dbReference>
<dbReference type="EMBL" id="CP008941">
    <property type="protein sequence ID" value="AIK97107.1"/>
    <property type="molecule type" value="Genomic_DNA"/>
</dbReference>
<dbReference type="PANTHER" id="PTHR43284:SF1">
    <property type="entry name" value="ASPARAGINE SYNTHETASE"/>
    <property type="match status" value="1"/>
</dbReference>
<dbReference type="InterPro" id="IPR006426">
    <property type="entry name" value="Asn_synth_AEB"/>
</dbReference>
<feature type="site" description="Important for beta-aspartyl-AMP intermediate formation" evidence="10">
    <location>
        <position position="375"/>
    </location>
</feature>
<evidence type="ECO:0000256" key="5">
    <source>
        <dbReference type="ARBA" id="ARBA00022840"/>
    </source>
</evidence>
<dbReference type="InterPro" id="IPR029055">
    <property type="entry name" value="Ntn_hydrolases_N"/>
</dbReference>
<comment type="catalytic activity">
    <reaction evidence="7">
        <text>L-aspartate + L-glutamine + ATP + H2O = L-asparagine + L-glutamate + AMP + diphosphate + H(+)</text>
        <dbReference type="Rhea" id="RHEA:12228"/>
        <dbReference type="ChEBI" id="CHEBI:15377"/>
        <dbReference type="ChEBI" id="CHEBI:15378"/>
        <dbReference type="ChEBI" id="CHEBI:29985"/>
        <dbReference type="ChEBI" id="CHEBI:29991"/>
        <dbReference type="ChEBI" id="CHEBI:30616"/>
        <dbReference type="ChEBI" id="CHEBI:33019"/>
        <dbReference type="ChEBI" id="CHEBI:58048"/>
        <dbReference type="ChEBI" id="CHEBI:58359"/>
        <dbReference type="ChEBI" id="CHEBI:456215"/>
        <dbReference type="EC" id="6.3.5.4"/>
    </reaction>
</comment>
<dbReference type="PANTHER" id="PTHR43284">
    <property type="entry name" value="ASPARAGINE SYNTHETASE (GLUTAMINE-HYDROLYZING)"/>
    <property type="match status" value="1"/>
</dbReference>
<evidence type="ECO:0000256" key="3">
    <source>
        <dbReference type="ARBA" id="ARBA00012737"/>
    </source>
</evidence>
<evidence type="ECO:0000256" key="9">
    <source>
        <dbReference type="PIRSR" id="PIRSR001589-2"/>
    </source>
</evidence>
<dbReference type="Pfam" id="PF00733">
    <property type="entry name" value="Asn_synthase"/>
    <property type="match status" value="1"/>
</dbReference>
<dbReference type="OrthoDB" id="9763290at2"/>
<feature type="binding site" evidence="9">
    <location>
        <begin position="373"/>
        <end position="374"/>
    </location>
    <ligand>
        <name>ATP</name>
        <dbReference type="ChEBI" id="CHEBI:30616"/>
    </ligand>
</feature>
<dbReference type="SUPFAM" id="SSF56235">
    <property type="entry name" value="N-terminal nucleophile aminohydrolases (Ntn hydrolases)"/>
    <property type="match status" value="1"/>
</dbReference>
<dbReference type="PIRSF" id="PIRSF001589">
    <property type="entry name" value="Asn_synthetase_glu-h"/>
    <property type="match status" value="1"/>
</dbReference>
<evidence type="ECO:0000256" key="7">
    <source>
        <dbReference type="ARBA" id="ARBA00048741"/>
    </source>
</evidence>
<feature type="binding site" evidence="9">
    <location>
        <position position="300"/>
    </location>
    <ligand>
        <name>ATP</name>
        <dbReference type="ChEBI" id="CHEBI:30616"/>
    </ligand>
</feature>
<dbReference type="InterPro" id="IPR033738">
    <property type="entry name" value="AsnB_N"/>
</dbReference>
<comment type="similarity">
    <text evidence="2">Belongs to the asparagine synthetase family.</text>
</comment>
<feature type="active site" description="For GATase activity" evidence="8">
    <location>
        <position position="2"/>
    </location>
</feature>
<evidence type="ECO:0000256" key="2">
    <source>
        <dbReference type="ARBA" id="ARBA00005752"/>
    </source>
</evidence>
<keyword evidence="5 9" id="KW-0067">ATP-binding</keyword>
<keyword evidence="6 8" id="KW-0315">Glutamine amidotransferase</keyword>
<dbReference type="PROSITE" id="PS51278">
    <property type="entry name" value="GATASE_TYPE_2"/>
    <property type="match status" value="1"/>
</dbReference>
<dbReference type="eggNOG" id="COG0367">
    <property type="taxonomic scope" value="Bacteria"/>
</dbReference>
<evidence type="ECO:0000256" key="6">
    <source>
        <dbReference type="ARBA" id="ARBA00022962"/>
    </source>
</evidence>
<evidence type="ECO:0000313" key="13">
    <source>
        <dbReference type="Proteomes" id="UP000028926"/>
    </source>
</evidence>
<dbReference type="EC" id="6.3.5.4" evidence="3"/>
<evidence type="ECO:0000256" key="8">
    <source>
        <dbReference type="PIRSR" id="PIRSR001589-1"/>
    </source>
</evidence>
<accession>A0A077AVB8</accession>
<evidence type="ECO:0000259" key="11">
    <source>
        <dbReference type="PROSITE" id="PS51278"/>
    </source>
</evidence>
<dbReference type="AlphaFoldDB" id="A0A077AVB8"/>
<protein>
    <recommendedName>
        <fullName evidence="3">asparagine synthase (glutamine-hydrolyzing)</fullName>
        <ecNumber evidence="3">6.3.5.4</ecNumber>
    </recommendedName>
</protein>
<dbReference type="HOGENOM" id="CLU_014658_3_1_5"/>
<dbReference type="RefSeq" id="WP_038466209.1">
    <property type="nucleotide sequence ID" value="NZ_CP008941.1"/>
</dbReference>
<feature type="domain" description="Glutamine amidotransferase type-2" evidence="11">
    <location>
        <begin position="2"/>
        <end position="216"/>
    </location>
</feature>
<dbReference type="GO" id="GO:0005524">
    <property type="term" value="F:ATP binding"/>
    <property type="evidence" value="ECO:0007669"/>
    <property type="project" value="UniProtKB-KW"/>
</dbReference>